<dbReference type="Pfam" id="PF09424">
    <property type="entry name" value="YqeY"/>
    <property type="match status" value="1"/>
</dbReference>
<name>A0A381U1I8_9ZZZZ</name>
<dbReference type="Gene3D" id="1.10.1510.10">
    <property type="entry name" value="Uncharacterised protein YqeY/AIM41 PF09424, N-terminal domain"/>
    <property type="match status" value="1"/>
</dbReference>
<protein>
    <recommendedName>
        <fullName evidence="2">Asn/Gln amidotransferase domain-containing protein</fullName>
    </recommendedName>
</protein>
<reference evidence="1" key="1">
    <citation type="submission" date="2018-05" db="EMBL/GenBank/DDBJ databases">
        <authorList>
            <person name="Lanie J.A."/>
            <person name="Ng W.-L."/>
            <person name="Kazmierczak K.M."/>
            <person name="Andrzejewski T.M."/>
            <person name="Davidsen T.M."/>
            <person name="Wayne K.J."/>
            <person name="Tettelin H."/>
            <person name="Glass J.I."/>
            <person name="Rusch D."/>
            <person name="Podicherti R."/>
            <person name="Tsui H.-C.T."/>
            <person name="Winkler M.E."/>
        </authorList>
    </citation>
    <scope>NUCLEOTIDE SEQUENCE</scope>
</reference>
<dbReference type="PANTHER" id="PTHR28055:SF1">
    <property type="entry name" value="ALTERED INHERITANCE OF MITOCHONDRIA PROTEIN 41, MITOCHONDRIAL"/>
    <property type="match status" value="1"/>
</dbReference>
<accession>A0A381U1I8</accession>
<dbReference type="InterPro" id="IPR003789">
    <property type="entry name" value="Asn/Gln_tRNA_amidoTrase-B-like"/>
</dbReference>
<dbReference type="Gene3D" id="1.10.10.410">
    <property type="match status" value="1"/>
</dbReference>
<dbReference type="EMBL" id="UINC01005564">
    <property type="protein sequence ID" value="SVA22110.1"/>
    <property type="molecule type" value="Genomic_DNA"/>
</dbReference>
<dbReference type="GO" id="GO:0016884">
    <property type="term" value="F:carbon-nitrogen ligase activity, with glutamine as amido-N-donor"/>
    <property type="evidence" value="ECO:0007669"/>
    <property type="project" value="InterPro"/>
</dbReference>
<evidence type="ECO:0008006" key="2">
    <source>
        <dbReference type="Google" id="ProtNLM"/>
    </source>
</evidence>
<dbReference type="PANTHER" id="PTHR28055">
    <property type="entry name" value="ALTERED INHERITANCE OF MITOCHONDRIA PROTEIN 41, MITOCHONDRIAL"/>
    <property type="match status" value="1"/>
</dbReference>
<dbReference type="InterPro" id="IPR042184">
    <property type="entry name" value="YqeY/Aim41_N"/>
</dbReference>
<dbReference type="SUPFAM" id="SSF89095">
    <property type="entry name" value="GatB/YqeY motif"/>
    <property type="match status" value="1"/>
</dbReference>
<evidence type="ECO:0000313" key="1">
    <source>
        <dbReference type="EMBL" id="SVA22110.1"/>
    </source>
</evidence>
<sequence>MYSQGLVVFHDKSYNNNFSLKNDSAEWVIKMSLRIIIEDKYKNAIKAKNTIEINTLRLIKSAIKDKDISIRSGDNNKGIVDLEILSLLQNLIKQRKYSIDSFKVASREDLIAVEQGEIDVISQFLPQQLNEEDTEKIIEKIISENNFYTLKDMGGLMKNLKSSHAGSIDMALAGKIAKSKLS</sequence>
<gene>
    <name evidence="1" type="ORF">METZ01_LOCUS74964</name>
</gene>
<proteinExistence type="predicted"/>
<dbReference type="InterPro" id="IPR019004">
    <property type="entry name" value="YqeY/Aim41"/>
</dbReference>
<organism evidence="1">
    <name type="scientific">marine metagenome</name>
    <dbReference type="NCBI Taxonomy" id="408172"/>
    <lineage>
        <taxon>unclassified sequences</taxon>
        <taxon>metagenomes</taxon>
        <taxon>ecological metagenomes</taxon>
    </lineage>
</organism>
<dbReference type="AlphaFoldDB" id="A0A381U1I8"/>
<dbReference type="InterPro" id="IPR023168">
    <property type="entry name" value="GatB_Yqey_C_2"/>
</dbReference>